<dbReference type="OrthoDB" id="9778433at2"/>
<sequence>MSTAPFEFATATRVLFGPGRVQEVPDLVRGLGGRKVLLVTGTHPARAEPVRAGLERLGIPCASFRVPGEPTVDLAREGTAAAVDAGCDAVVAIGGGSALDGGKAIAALAANGGDPLDYLEVIGKGQALTKPSLPFVAVPTTAGTGSEVTRNAVLGSREAGVKASLRSPMMLPRVALVDPDLLEHAPAEVLAAGGLDALSQLIEPFLSIRAQPLTDALAREGMQRSARSLRKAVLHGPGPTEREDLALASLFGGLCLANSGLGAVHGFAAPLGGMLGAAHGALCAALLGATLEVNLEALRSRAPDHPALPRFREVAVLLTGQSNARAEDGIAWVKDLVDSVRIRGLRDMGLTDAAVPGLVVKARAASSMKGNPLPLTDAELTTLVERSM</sequence>
<evidence type="ECO:0000259" key="5">
    <source>
        <dbReference type="Pfam" id="PF00465"/>
    </source>
</evidence>
<proteinExistence type="inferred from homology"/>
<dbReference type="Gene3D" id="1.20.1090.10">
    <property type="entry name" value="Dehydroquinate synthase-like - alpha domain"/>
    <property type="match status" value="1"/>
</dbReference>
<dbReference type="InterPro" id="IPR056798">
    <property type="entry name" value="ADH_Fe_C"/>
</dbReference>
<evidence type="ECO:0000256" key="3">
    <source>
        <dbReference type="ARBA" id="ARBA00023002"/>
    </source>
</evidence>
<dbReference type="InterPro" id="IPR039697">
    <property type="entry name" value="Alcohol_dehydrogenase_Fe"/>
</dbReference>
<dbReference type="RefSeq" id="WP_121771843.1">
    <property type="nucleotide sequence ID" value="NZ_RAWM01000192.1"/>
</dbReference>
<dbReference type="GO" id="GO:0004022">
    <property type="term" value="F:alcohol dehydrogenase (NAD+) activity"/>
    <property type="evidence" value="ECO:0007669"/>
    <property type="project" value="TreeGrafter"/>
</dbReference>
<dbReference type="Gene3D" id="3.40.50.1970">
    <property type="match status" value="1"/>
</dbReference>
<protein>
    <submittedName>
        <fullName evidence="7">Iron-containing alcohol dehydrogenase</fullName>
    </submittedName>
</protein>
<organism evidence="7 8">
    <name type="scientific">Corallococcus interemptor</name>
    <dbReference type="NCBI Taxonomy" id="2316720"/>
    <lineage>
        <taxon>Bacteria</taxon>
        <taxon>Pseudomonadati</taxon>
        <taxon>Myxococcota</taxon>
        <taxon>Myxococcia</taxon>
        <taxon>Myxococcales</taxon>
        <taxon>Cystobacterineae</taxon>
        <taxon>Myxococcaceae</taxon>
        <taxon>Corallococcus</taxon>
    </lineage>
</organism>
<comment type="caution">
    <text evidence="7">The sequence shown here is derived from an EMBL/GenBank/DDBJ whole genome shotgun (WGS) entry which is preliminary data.</text>
</comment>
<feature type="domain" description="Fe-containing alcohol dehydrogenase-like C-terminal" evidence="6">
    <location>
        <begin position="191"/>
        <end position="387"/>
    </location>
</feature>
<name>A0A3A8PPU2_9BACT</name>
<dbReference type="Pfam" id="PF25137">
    <property type="entry name" value="ADH_Fe_C"/>
    <property type="match status" value="1"/>
</dbReference>
<dbReference type="Proteomes" id="UP000282656">
    <property type="component" value="Unassembled WGS sequence"/>
</dbReference>
<dbReference type="FunFam" id="3.40.50.1970:FF:000003">
    <property type="entry name" value="Alcohol dehydrogenase, iron-containing"/>
    <property type="match status" value="1"/>
</dbReference>
<evidence type="ECO:0000256" key="1">
    <source>
        <dbReference type="ARBA" id="ARBA00001962"/>
    </source>
</evidence>
<evidence type="ECO:0000313" key="8">
    <source>
        <dbReference type="Proteomes" id="UP000282656"/>
    </source>
</evidence>
<keyword evidence="3" id="KW-0560">Oxidoreductase</keyword>
<dbReference type="CDD" id="cd08183">
    <property type="entry name" value="Fe-ADH-like"/>
    <property type="match status" value="1"/>
</dbReference>
<evidence type="ECO:0000259" key="6">
    <source>
        <dbReference type="Pfam" id="PF25137"/>
    </source>
</evidence>
<accession>A0A3A8PPU2</accession>
<dbReference type="EMBL" id="RAWM01000192">
    <property type="protein sequence ID" value="RKH58437.1"/>
    <property type="molecule type" value="Genomic_DNA"/>
</dbReference>
<dbReference type="SUPFAM" id="SSF56796">
    <property type="entry name" value="Dehydroquinate synthase-like"/>
    <property type="match status" value="1"/>
</dbReference>
<evidence type="ECO:0000256" key="2">
    <source>
        <dbReference type="ARBA" id="ARBA00007358"/>
    </source>
</evidence>
<evidence type="ECO:0000256" key="4">
    <source>
        <dbReference type="ARBA" id="ARBA00023027"/>
    </source>
</evidence>
<dbReference type="GO" id="GO:0046872">
    <property type="term" value="F:metal ion binding"/>
    <property type="evidence" value="ECO:0007669"/>
    <property type="project" value="InterPro"/>
</dbReference>
<dbReference type="Pfam" id="PF00465">
    <property type="entry name" value="Fe-ADH"/>
    <property type="match status" value="1"/>
</dbReference>
<dbReference type="InterPro" id="IPR001670">
    <property type="entry name" value="ADH_Fe/GldA"/>
</dbReference>
<dbReference type="PANTHER" id="PTHR11496:SF102">
    <property type="entry name" value="ALCOHOL DEHYDROGENASE 4"/>
    <property type="match status" value="1"/>
</dbReference>
<dbReference type="PROSITE" id="PS00913">
    <property type="entry name" value="ADH_IRON_1"/>
    <property type="match status" value="1"/>
</dbReference>
<comment type="cofactor">
    <cofactor evidence="1">
        <name>Fe cation</name>
        <dbReference type="ChEBI" id="CHEBI:24875"/>
    </cofactor>
</comment>
<keyword evidence="8" id="KW-1185">Reference proteome</keyword>
<dbReference type="PANTHER" id="PTHR11496">
    <property type="entry name" value="ALCOHOL DEHYDROGENASE"/>
    <property type="match status" value="1"/>
</dbReference>
<dbReference type="AlphaFoldDB" id="A0A3A8PPU2"/>
<keyword evidence="4" id="KW-0520">NAD</keyword>
<feature type="domain" description="Alcohol dehydrogenase iron-type/glycerol dehydrogenase GldA" evidence="5">
    <location>
        <begin position="12"/>
        <end position="179"/>
    </location>
</feature>
<comment type="similarity">
    <text evidence="2">Belongs to the iron-containing alcohol dehydrogenase family.</text>
</comment>
<gene>
    <name evidence="7" type="ORF">D7X96_36930</name>
</gene>
<dbReference type="InterPro" id="IPR018211">
    <property type="entry name" value="ADH_Fe_CS"/>
</dbReference>
<evidence type="ECO:0000313" key="7">
    <source>
        <dbReference type="EMBL" id="RKH58437.1"/>
    </source>
</evidence>
<reference evidence="8" key="1">
    <citation type="submission" date="2018-09" db="EMBL/GenBank/DDBJ databases">
        <authorList>
            <person name="Livingstone P.G."/>
            <person name="Whitworth D.E."/>
        </authorList>
    </citation>
    <scope>NUCLEOTIDE SEQUENCE [LARGE SCALE GENOMIC DNA]</scope>
    <source>
        <strain evidence="8">AB047A</strain>
    </source>
</reference>